<name>A0AAV0GL00_9ASTE</name>
<feature type="coiled-coil region" evidence="1">
    <location>
        <begin position="7"/>
        <end position="34"/>
    </location>
</feature>
<organism evidence="2 3">
    <name type="scientific">Cuscuta epithymum</name>
    <dbReference type="NCBI Taxonomy" id="186058"/>
    <lineage>
        <taxon>Eukaryota</taxon>
        <taxon>Viridiplantae</taxon>
        <taxon>Streptophyta</taxon>
        <taxon>Embryophyta</taxon>
        <taxon>Tracheophyta</taxon>
        <taxon>Spermatophyta</taxon>
        <taxon>Magnoliopsida</taxon>
        <taxon>eudicotyledons</taxon>
        <taxon>Gunneridae</taxon>
        <taxon>Pentapetalae</taxon>
        <taxon>asterids</taxon>
        <taxon>lamiids</taxon>
        <taxon>Solanales</taxon>
        <taxon>Convolvulaceae</taxon>
        <taxon>Cuscuteae</taxon>
        <taxon>Cuscuta</taxon>
        <taxon>Cuscuta subgen. Cuscuta</taxon>
    </lineage>
</organism>
<comment type="caution">
    <text evidence="2">The sequence shown here is derived from an EMBL/GenBank/DDBJ whole genome shotgun (WGS) entry which is preliminary data.</text>
</comment>
<sequence length="135" mass="15708">MKISSLNHDLELTKKKHEEKCLQLESQTEKTRIELGKKIMELECLLSDSRKKVEELEAFSESKFLTWQKKEHGYKVFIESQFRSLQALRMASESLKQEVLQTKKIYAEELNRFGIGSSFVSFGVKIRNLEFSTGA</sequence>
<protein>
    <submittedName>
        <fullName evidence="2">Uncharacterized protein</fullName>
    </submittedName>
</protein>
<reference evidence="2" key="1">
    <citation type="submission" date="2022-07" db="EMBL/GenBank/DDBJ databases">
        <authorList>
            <person name="Macas J."/>
            <person name="Novak P."/>
            <person name="Neumann P."/>
        </authorList>
    </citation>
    <scope>NUCLEOTIDE SEQUENCE</scope>
</reference>
<evidence type="ECO:0000313" key="3">
    <source>
        <dbReference type="Proteomes" id="UP001152523"/>
    </source>
</evidence>
<dbReference type="Proteomes" id="UP001152523">
    <property type="component" value="Unassembled WGS sequence"/>
</dbReference>
<proteinExistence type="predicted"/>
<keyword evidence="3" id="KW-1185">Reference proteome</keyword>
<dbReference type="EMBL" id="CAMAPF010001209">
    <property type="protein sequence ID" value="CAH9148660.1"/>
    <property type="molecule type" value="Genomic_DNA"/>
</dbReference>
<evidence type="ECO:0000313" key="2">
    <source>
        <dbReference type="EMBL" id="CAH9148660.1"/>
    </source>
</evidence>
<dbReference type="AlphaFoldDB" id="A0AAV0GL00"/>
<accession>A0AAV0GL00</accession>
<gene>
    <name evidence="2" type="ORF">CEPIT_LOCUS44682</name>
</gene>
<keyword evidence="1" id="KW-0175">Coiled coil</keyword>
<evidence type="ECO:0000256" key="1">
    <source>
        <dbReference type="SAM" id="Coils"/>
    </source>
</evidence>